<feature type="modified residue" description="Phosphohistidine" evidence="1">
    <location>
        <position position="57"/>
    </location>
</feature>
<dbReference type="EMBL" id="JACNJZ010000037">
    <property type="protein sequence ID" value="MBC8316499.1"/>
    <property type="molecule type" value="Genomic_DNA"/>
</dbReference>
<evidence type="ECO:0000313" key="3">
    <source>
        <dbReference type="EMBL" id="MBC8316499.1"/>
    </source>
</evidence>
<organism evidence="3 4">
    <name type="scientific">Candidatus Desulfobia pelagia</name>
    <dbReference type="NCBI Taxonomy" id="2841692"/>
    <lineage>
        <taxon>Bacteria</taxon>
        <taxon>Pseudomonadati</taxon>
        <taxon>Thermodesulfobacteriota</taxon>
        <taxon>Desulfobulbia</taxon>
        <taxon>Desulfobulbales</taxon>
        <taxon>Desulfobulbaceae</taxon>
        <taxon>Candidatus Desulfobia</taxon>
    </lineage>
</organism>
<keyword evidence="1" id="KW-0597">Phosphoprotein</keyword>
<dbReference type="SMART" id="SM00073">
    <property type="entry name" value="HPT"/>
    <property type="match status" value="1"/>
</dbReference>
<dbReference type="Pfam" id="PF01627">
    <property type="entry name" value="Hpt"/>
    <property type="match status" value="1"/>
</dbReference>
<dbReference type="Gene3D" id="1.20.120.160">
    <property type="entry name" value="HPT domain"/>
    <property type="match status" value="1"/>
</dbReference>
<accession>A0A8J6NB76</accession>
<sequence length="108" mass="11512">MSDLIWDKEFALEQAGQDEELLAELVQLFNDTSAEDLSKIKAALAEGDAQGMGDAAHSIKGAAASLGIENIRKAAHEVETSGRNGDIENARASLPDLENLLAQFESLT</sequence>
<feature type="domain" description="HPt" evidence="2">
    <location>
        <begin position="18"/>
        <end position="108"/>
    </location>
</feature>
<dbReference type="AlphaFoldDB" id="A0A8J6NB76"/>
<name>A0A8J6NB76_9BACT</name>
<dbReference type="GO" id="GO:0004672">
    <property type="term" value="F:protein kinase activity"/>
    <property type="evidence" value="ECO:0007669"/>
    <property type="project" value="UniProtKB-ARBA"/>
</dbReference>
<reference evidence="3 4" key="1">
    <citation type="submission" date="2020-08" db="EMBL/GenBank/DDBJ databases">
        <title>Bridging the membrane lipid divide: bacteria of the FCB group superphylum have the potential to synthesize archaeal ether lipids.</title>
        <authorList>
            <person name="Villanueva L."/>
            <person name="Von Meijenfeldt F.A.B."/>
            <person name="Westbye A.B."/>
            <person name="Yadav S."/>
            <person name="Hopmans E.C."/>
            <person name="Dutilh B.E."/>
            <person name="Sinninghe Damste J.S."/>
        </authorList>
    </citation>
    <scope>NUCLEOTIDE SEQUENCE [LARGE SCALE GENOMIC DNA]</scope>
    <source>
        <strain evidence="3">NIOZ-UU47</strain>
    </source>
</reference>
<dbReference type="GO" id="GO:0000160">
    <property type="term" value="P:phosphorelay signal transduction system"/>
    <property type="evidence" value="ECO:0007669"/>
    <property type="project" value="InterPro"/>
</dbReference>
<dbReference type="Proteomes" id="UP000614424">
    <property type="component" value="Unassembled WGS sequence"/>
</dbReference>
<comment type="caution">
    <text evidence="3">The sequence shown here is derived from an EMBL/GenBank/DDBJ whole genome shotgun (WGS) entry which is preliminary data.</text>
</comment>
<evidence type="ECO:0000259" key="2">
    <source>
        <dbReference type="PROSITE" id="PS50894"/>
    </source>
</evidence>
<dbReference type="CDD" id="cd00088">
    <property type="entry name" value="HPT"/>
    <property type="match status" value="1"/>
</dbReference>
<gene>
    <name evidence="3" type="ORF">H8E41_01240</name>
</gene>
<dbReference type="PROSITE" id="PS50894">
    <property type="entry name" value="HPT"/>
    <property type="match status" value="1"/>
</dbReference>
<dbReference type="InterPro" id="IPR008207">
    <property type="entry name" value="Sig_transdc_His_kin_Hpt_dom"/>
</dbReference>
<dbReference type="SUPFAM" id="SSF47226">
    <property type="entry name" value="Histidine-containing phosphotransfer domain, HPT domain"/>
    <property type="match status" value="1"/>
</dbReference>
<protein>
    <submittedName>
        <fullName evidence="3">Hpt domain-containing protein</fullName>
    </submittedName>
</protein>
<proteinExistence type="predicted"/>
<evidence type="ECO:0000313" key="4">
    <source>
        <dbReference type="Proteomes" id="UP000614424"/>
    </source>
</evidence>
<dbReference type="InterPro" id="IPR036641">
    <property type="entry name" value="HPT_dom_sf"/>
</dbReference>
<evidence type="ECO:0000256" key="1">
    <source>
        <dbReference type="PROSITE-ProRule" id="PRU00110"/>
    </source>
</evidence>